<protein>
    <submittedName>
        <fullName evidence="3">Uncharacterized conserved protein YndB, AHSA1/START domain</fullName>
    </submittedName>
</protein>
<evidence type="ECO:0000313" key="3">
    <source>
        <dbReference type="EMBL" id="SFK06929.1"/>
    </source>
</evidence>
<dbReference type="Proteomes" id="UP000199111">
    <property type="component" value="Unassembled WGS sequence"/>
</dbReference>
<organism evidence="3 4">
    <name type="scientific">Streptosporangium canum</name>
    <dbReference type="NCBI Taxonomy" id="324952"/>
    <lineage>
        <taxon>Bacteria</taxon>
        <taxon>Bacillati</taxon>
        <taxon>Actinomycetota</taxon>
        <taxon>Actinomycetes</taxon>
        <taxon>Streptosporangiales</taxon>
        <taxon>Streptosporangiaceae</taxon>
        <taxon>Streptosporangium</taxon>
    </lineage>
</organism>
<dbReference type="GeneID" id="96300408"/>
<evidence type="ECO:0000313" key="4">
    <source>
        <dbReference type="Proteomes" id="UP000199111"/>
    </source>
</evidence>
<feature type="domain" description="Activator of Hsp90 ATPase homologue 1/2-like C-terminal" evidence="2">
    <location>
        <begin position="15"/>
        <end position="142"/>
    </location>
</feature>
<accession>A0A1I3WI99</accession>
<comment type="similarity">
    <text evidence="1">Belongs to the AHA1 family.</text>
</comment>
<dbReference type="Pfam" id="PF08327">
    <property type="entry name" value="AHSA1"/>
    <property type="match status" value="1"/>
</dbReference>
<dbReference type="RefSeq" id="WP_177245235.1">
    <property type="nucleotide sequence ID" value="NZ_FOQY01000016.1"/>
</dbReference>
<proteinExistence type="inferred from homology"/>
<keyword evidence="4" id="KW-1185">Reference proteome</keyword>
<reference evidence="4" key="1">
    <citation type="submission" date="2016-10" db="EMBL/GenBank/DDBJ databases">
        <authorList>
            <person name="Varghese N."/>
            <person name="Submissions S."/>
        </authorList>
    </citation>
    <scope>NUCLEOTIDE SEQUENCE [LARGE SCALE GENOMIC DNA]</scope>
    <source>
        <strain evidence="4">CGMCC 4.2126</strain>
    </source>
</reference>
<gene>
    <name evidence="3" type="ORF">SAMN05216275_116148</name>
</gene>
<dbReference type="Gene3D" id="3.30.530.20">
    <property type="match status" value="1"/>
</dbReference>
<dbReference type="InterPro" id="IPR023393">
    <property type="entry name" value="START-like_dom_sf"/>
</dbReference>
<dbReference type="EMBL" id="FOQY01000016">
    <property type="protein sequence ID" value="SFK06929.1"/>
    <property type="molecule type" value="Genomic_DNA"/>
</dbReference>
<dbReference type="AlphaFoldDB" id="A0A1I3WI99"/>
<dbReference type="InterPro" id="IPR013538">
    <property type="entry name" value="ASHA1/2-like_C"/>
</dbReference>
<name>A0A1I3WI99_9ACTN</name>
<dbReference type="SUPFAM" id="SSF55961">
    <property type="entry name" value="Bet v1-like"/>
    <property type="match status" value="1"/>
</dbReference>
<evidence type="ECO:0000259" key="2">
    <source>
        <dbReference type="Pfam" id="PF08327"/>
    </source>
</evidence>
<evidence type="ECO:0000256" key="1">
    <source>
        <dbReference type="ARBA" id="ARBA00006817"/>
    </source>
</evidence>
<sequence length="154" mass="17301">MIEPGQFTYRRIHRASRELLFDCMTQPERLAHFWGPAGTTTPVGGITVDLRPGGAFEMVMVNYTDGSQHTMRAVYVEVRRPERLVWTEPGVEGGMITTLTFTDLGDGRTEVVTHQTNVPAMFADPWAREGFETSLSRFDEYVAALTELTANRSD</sequence>